<gene>
    <name evidence="2" type="ORF">Tco_0705975</name>
</gene>
<reference evidence="2" key="1">
    <citation type="journal article" date="2022" name="Int. J. Mol. Sci.">
        <title>Draft Genome of Tanacetum Coccineum: Genomic Comparison of Closely Related Tanacetum-Family Plants.</title>
        <authorList>
            <person name="Yamashiro T."/>
            <person name="Shiraishi A."/>
            <person name="Nakayama K."/>
            <person name="Satake H."/>
        </authorList>
    </citation>
    <scope>NUCLEOTIDE SEQUENCE</scope>
</reference>
<protein>
    <submittedName>
        <fullName evidence="2">Uncharacterized protein</fullName>
    </submittedName>
</protein>
<proteinExistence type="predicted"/>
<sequence length="403" mass="45537">MAPLRHRDLRHPWLIYQVEGYTEDIVHNFEHRLETIFGREVNRVHVLDFVKLTGGMRQTLADRMSMVYTGDDGQTLFTSYTRRRLFVIKGPLVREFMLEFFSTYRTSDTEMRLDAADTLCFQLGGARRRMTWRQFILALGLHTAEEMAEIWFGAYWSGAAPSYVHIRDPVRRLCHMMMTCSISGRGHGAEKVTDVDLFYLRTMDHETANVPYLLAHYLFRHAEGRKSGARLSGGHFIGRLTAHFSLVSDEGMRGLSIIARELLGIDLHELARLNIRSRFGDTWAWVAPCPERQQAAAAGAPRATEDAPVVDEGAQAVPAPIQAPQSVIGLRGVVESSIIEQTKVSTWMINCMTQLMDANGRTYQAFDSTLVGSSRVSYQRRVRPRTGDASTSTSPHTDDQPDP</sequence>
<name>A0ABQ4Y637_9ASTR</name>
<evidence type="ECO:0000313" key="2">
    <source>
        <dbReference type="EMBL" id="GJS73134.1"/>
    </source>
</evidence>
<comment type="caution">
    <text evidence="2">The sequence shown here is derived from an EMBL/GenBank/DDBJ whole genome shotgun (WGS) entry which is preliminary data.</text>
</comment>
<dbReference type="Proteomes" id="UP001151760">
    <property type="component" value="Unassembled WGS sequence"/>
</dbReference>
<organism evidence="2 3">
    <name type="scientific">Tanacetum coccineum</name>
    <dbReference type="NCBI Taxonomy" id="301880"/>
    <lineage>
        <taxon>Eukaryota</taxon>
        <taxon>Viridiplantae</taxon>
        <taxon>Streptophyta</taxon>
        <taxon>Embryophyta</taxon>
        <taxon>Tracheophyta</taxon>
        <taxon>Spermatophyta</taxon>
        <taxon>Magnoliopsida</taxon>
        <taxon>eudicotyledons</taxon>
        <taxon>Gunneridae</taxon>
        <taxon>Pentapetalae</taxon>
        <taxon>asterids</taxon>
        <taxon>campanulids</taxon>
        <taxon>Asterales</taxon>
        <taxon>Asteraceae</taxon>
        <taxon>Asteroideae</taxon>
        <taxon>Anthemideae</taxon>
        <taxon>Anthemidinae</taxon>
        <taxon>Tanacetum</taxon>
    </lineage>
</organism>
<feature type="region of interest" description="Disordered" evidence="1">
    <location>
        <begin position="376"/>
        <end position="403"/>
    </location>
</feature>
<evidence type="ECO:0000256" key="1">
    <source>
        <dbReference type="SAM" id="MobiDB-lite"/>
    </source>
</evidence>
<dbReference type="EMBL" id="BQNB010010132">
    <property type="protein sequence ID" value="GJS73134.1"/>
    <property type="molecule type" value="Genomic_DNA"/>
</dbReference>
<keyword evidence="3" id="KW-1185">Reference proteome</keyword>
<evidence type="ECO:0000313" key="3">
    <source>
        <dbReference type="Proteomes" id="UP001151760"/>
    </source>
</evidence>
<accession>A0ABQ4Y637</accession>
<reference evidence="2" key="2">
    <citation type="submission" date="2022-01" db="EMBL/GenBank/DDBJ databases">
        <authorList>
            <person name="Yamashiro T."/>
            <person name="Shiraishi A."/>
            <person name="Satake H."/>
            <person name="Nakayama K."/>
        </authorList>
    </citation>
    <scope>NUCLEOTIDE SEQUENCE</scope>
</reference>